<keyword evidence="2" id="KW-0479">Metal-binding</keyword>
<keyword evidence="3" id="KW-1133">Transmembrane helix</keyword>
<sequence>MEVQRLIEKHVSPVVEYYEYVLPNTCPLKIENSRFYLENQFKERLEEGHYRCGKCGKVFVHEYYLLLHNERKHPELQSTSTVCLAKYRSVFDGVTGKKPNCYDVETKRSLIMCQKTMMLCFPTEDYAVQSDLYKYMYRSLCAPLLCQTTVEERTEEYTPVTVTAVVFPVVIVIVAFAILFIVMYKKCGALLEKASLIASRINILLNQIDTNHYFGVKFETVLTEGEVKPYICQLIAGLARLLLLMDTVFPGEMREKILVLYYRLILRVDNRELSSVTKQLLRKTGYNGDGVFPRAYPYSFFERCSIQEVRMMSILDMLNGCDVYDMMRFYSLDAHKNYQAYYTQATDAILISYFCPSIQQKANEARFSSLQSILSRTFDQCFVVTFGPGIQLSLQSALGNAGALSSTLDSLASGDAFTRNLTNEATQLRKSLEETASYLGDTPIPFTLVLANHSELLSLLHTNAHSLQWLLLHAQDPRFATPLRAKLALTDALWLLLLNARLVAEVRSAIRFITTHAKAIWGDFNVALTQSLEGAKLTEEERGCLDRLLDFNTQPQRLSETNRLLLAAKEMLRPLAARQDAPCTAALSNMMRLTLLMQNTRLDELRVVSACEFGFAAIAQLHGLIERVIHDKGAEAVRALPGLAAQLQDSLELVKQRSFFDQDPAGVLPHFFKSTVDHFTAGLVPAIAELYYDVIRQIQLHLSQEVELPTEIKNELAQYAQPEHRQAVVAATQRCSDVYSAVEALDAFLAGAGCAGVGSEVNNHIVQFVVSSIVEALQSLGTAPRTVSFGTKAALTPFMQSVVQTGNALHLLRRCLLQIQVGAALDGKTQGVLHMCGAEAFETEYGRVVHFFLFEQMKRMNGIQDGQNPFQSDRHRVAVPASGELFLGKMVDALLEALQKEECWYSEAACGWVQNDGSMVFSIESCVLMLNNLGVMLNESLDRYLQLRIASFFKLFRSTVLYHAEANDFCTVDCKAYEFPHKVRVMQAQCGTQLNIDITLLSRIGAAVLLRHLLQRTLFLHATAACSAECAAIQAQLEAFRRSAWTQARDRVDRDKVVSFLQQVELPAGTTLEAFAEKARCLGLGDPFSELYWREREFPQVPYVLLLACVEAAQWSSFVVVSRTLYGLSGGKSHVDGVALAVGVATILNQMDISYARVFMEYVRCYIRSEIGRDVKKENYDNLKQMGRLQWLALKIAAYSDYVKNGCASIVRDIASMASSEVKVEVESSTESEEKVRSDFQNSLRQDSNEQLPKITIIQVVKGEEAAPSPTLPPTTPLPTVNLTQFTVPYKLQSGDRRFRGLHFKRFEGNAEVPKWSVFQERSFAALTPGVTLVSVMSEDLFSPDLFIDVWNGPVLFVVAGTHKNSSLADMITASSLPARVCTIICTLSQKSVYSPTTLPINLFRNVALSHAMTSHVLFLDSDMRIPTSLHDALTPLPEDNEILIVPTVFLTSHDGQTPNTKEELRSWQFRNSFSLSRKGDKSTCILPSSWLQADSGPKTVRCLANPDLQPFYVMKLSPVLPFFHDGFTGYGFNRIEHFEELRMRGARMRLVMNSFLLKPLHVMSLAQVEFAKQYAERSNSSAEVLYRRLQKRWSEMYDGIRSTPFCDGGETQFA</sequence>
<feature type="domain" description="C2H2-type" evidence="4">
    <location>
        <begin position="50"/>
        <end position="78"/>
    </location>
</feature>
<evidence type="ECO:0000313" key="5">
    <source>
        <dbReference type="EMBL" id="OAO17372.1"/>
    </source>
</evidence>
<dbReference type="GO" id="GO:0007032">
    <property type="term" value="P:endosome organization"/>
    <property type="evidence" value="ECO:0007669"/>
    <property type="project" value="TreeGrafter"/>
</dbReference>
<gene>
    <name evidence="5" type="ORF">AV274_0889</name>
</gene>
<name>A0A196SMC8_BLAHN</name>
<dbReference type="InterPro" id="IPR019393">
    <property type="entry name" value="WASH_strumpellin"/>
</dbReference>
<reference evidence="5 6" key="1">
    <citation type="submission" date="2016-05" db="EMBL/GenBank/DDBJ databases">
        <title>Nuclear genome of Blastocystis sp. subtype 1 NandII.</title>
        <authorList>
            <person name="Gentekaki E."/>
            <person name="Curtis B."/>
            <person name="Stairs C."/>
            <person name="Eme L."/>
            <person name="Herman E."/>
            <person name="Klimes V."/>
            <person name="Arias M.C."/>
            <person name="Elias M."/>
            <person name="Hilliou F."/>
            <person name="Klute M."/>
            <person name="Malik S.-B."/>
            <person name="Pightling A."/>
            <person name="Rachubinski R."/>
            <person name="Salas D."/>
            <person name="Schlacht A."/>
            <person name="Suga H."/>
            <person name="Archibald J."/>
            <person name="Ball S.G."/>
            <person name="Clark G."/>
            <person name="Dacks J."/>
            <person name="Van Der Giezen M."/>
            <person name="Tsaousis A."/>
            <person name="Roger A."/>
        </authorList>
    </citation>
    <scope>NUCLEOTIDE SEQUENCE [LARGE SCALE GENOMIC DNA]</scope>
    <source>
        <strain evidence="6">ATCC 50177 / NandII</strain>
    </source>
</reference>
<accession>A0A196SMC8</accession>
<protein>
    <recommendedName>
        <fullName evidence="4">C2H2-type domain-containing protein</fullName>
    </recommendedName>
</protein>
<evidence type="ECO:0000259" key="4">
    <source>
        <dbReference type="PROSITE" id="PS50157"/>
    </source>
</evidence>
<dbReference type="Pfam" id="PF13896">
    <property type="entry name" value="Glyco_transf_49"/>
    <property type="match status" value="1"/>
</dbReference>
<dbReference type="Proteomes" id="UP000078348">
    <property type="component" value="Unassembled WGS sequence"/>
</dbReference>
<dbReference type="STRING" id="478820.A0A196SMC8"/>
<comment type="similarity">
    <text evidence="1">Belongs to the strumpellin family.</text>
</comment>
<evidence type="ECO:0000256" key="1">
    <source>
        <dbReference type="ARBA" id="ARBA00006224"/>
    </source>
</evidence>
<dbReference type="GO" id="GO:0071203">
    <property type="term" value="C:WASH complex"/>
    <property type="evidence" value="ECO:0007669"/>
    <property type="project" value="InterPro"/>
</dbReference>
<proteinExistence type="inferred from homology"/>
<dbReference type="GO" id="GO:0051125">
    <property type="term" value="P:regulation of actin nucleation"/>
    <property type="evidence" value="ECO:0007669"/>
    <property type="project" value="TreeGrafter"/>
</dbReference>
<evidence type="ECO:0000313" key="6">
    <source>
        <dbReference type="Proteomes" id="UP000078348"/>
    </source>
</evidence>
<dbReference type="GO" id="GO:0140285">
    <property type="term" value="P:endosome fission"/>
    <property type="evidence" value="ECO:0007669"/>
    <property type="project" value="TreeGrafter"/>
</dbReference>
<dbReference type="InterPro" id="IPR013087">
    <property type="entry name" value="Znf_C2H2_type"/>
</dbReference>
<dbReference type="PROSITE" id="PS00028">
    <property type="entry name" value="ZINC_FINGER_C2H2_1"/>
    <property type="match status" value="1"/>
</dbReference>
<evidence type="ECO:0000256" key="3">
    <source>
        <dbReference type="SAM" id="Phobius"/>
    </source>
</evidence>
<keyword evidence="6" id="KW-1185">Reference proteome</keyword>
<dbReference type="PANTHER" id="PTHR15691">
    <property type="entry name" value="WASH COMPLEX SUBUNIT 5"/>
    <property type="match status" value="1"/>
</dbReference>
<feature type="transmembrane region" description="Helical" evidence="3">
    <location>
        <begin position="162"/>
        <end position="184"/>
    </location>
</feature>
<keyword evidence="2" id="KW-0862">Zinc</keyword>
<keyword evidence="3" id="KW-0472">Membrane</keyword>
<dbReference type="GO" id="GO:0008270">
    <property type="term" value="F:zinc ion binding"/>
    <property type="evidence" value="ECO:0007669"/>
    <property type="project" value="UniProtKB-KW"/>
</dbReference>
<dbReference type="PANTHER" id="PTHR15691:SF6">
    <property type="entry name" value="WASH COMPLEX SUBUNIT 5"/>
    <property type="match status" value="1"/>
</dbReference>
<dbReference type="GO" id="GO:0005768">
    <property type="term" value="C:endosome"/>
    <property type="evidence" value="ECO:0007669"/>
    <property type="project" value="TreeGrafter"/>
</dbReference>
<evidence type="ECO:0000256" key="2">
    <source>
        <dbReference type="PROSITE-ProRule" id="PRU00042"/>
    </source>
</evidence>
<keyword evidence="2" id="KW-0863">Zinc-finger</keyword>
<dbReference type="GO" id="GO:0030041">
    <property type="term" value="P:actin filament polymerization"/>
    <property type="evidence" value="ECO:0007669"/>
    <property type="project" value="TreeGrafter"/>
</dbReference>
<dbReference type="Pfam" id="PF10266">
    <property type="entry name" value="Strumpellin"/>
    <property type="match status" value="2"/>
</dbReference>
<organism evidence="5 6">
    <name type="scientific">Blastocystis sp. subtype 1 (strain ATCC 50177 / NandII)</name>
    <dbReference type="NCBI Taxonomy" id="478820"/>
    <lineage>
        <taxon>Eukaryota</taxon>
        <taxon>Sar</taxon>
        <taxon>Stramenopiles</taxon>
        <taxon>Bigyra</taxon>
        <taxon>Opalozoa</taxon>
        <taxon>Opalinata</taxon>
        <taxon>Blastocystidae</taxon>
        <taxon>Blastocystis</taxon>
    </lineage>
</organism>
<keyword evidence="3" id="KW-0812">Transmembrane</keyword>
<comment type="caution">
    <text evidence="5">The sequence shown here is derived from an EMBL/GenBank/DDBJ whole genome shotgun (WGS) entry which is preliminary data.</text>
</comment>
<dbReference type="OrthoDB" id="411524at2759"/>
<dbReference type="EMBL" id="LXWW01000033">
    <property type="protein sequence ID" value="OAO17372.1"/>
    <property type="molecule type" value="Genomic_DNA"/>
</dbReference>
<dbReference type="PROSITE" id="PS50157">
    <property type="entry name" value="ZINC_FINGER_C2H2_2"/>
    <property type="match status" value="1"/>
</dbReference>